<reference evidence="1" key="1">
    <citation type="submission" date="2023-03" db="EMBL/GenBank/DDBJ databases">
        <title>Massive genome expansion in bonnet fungi (Mycena s.s.) driven by repeated elements and novel gene families across ecological guilds.</title>
        <authorList>
            <consortium name="Lawrence Berkeley National Laboratory"/>
            <person name="Harder C.B."/>
            <person name="Miyauchi S."/>
            <person name="Viragh M."/>
            <person name="Kuo A."/>
            <person name="Thoen E."/>
            <person name="Andreopoulos B."/>
            <person name="Lu D."/>
            <person name="Skrede I."/>
            <person name="Drula E."/>
            <person name="Henrissat B."/>
            <person name="Morin E."/>
            <person name="Kohler A."/>
            <person name="Barry K."/>
            <person name="LaButti K."/>
            <person name="Morin E."/>
            <person name="Salamov A."/>
            <person name="Lipzen A."/>
            <person name="Mereny Z."/>
            <person name="Hegedus B."/>
            <person name="Baldrian P."/>
            <person name="Stursova M."/>
            <person name="Weitz H."/>
            <person name="Taylor A."/>
            <person name="Grigoriev I.V."/>
            <person name="Nagy L.G."/>
            <person name="Martin F."/>
            <person name="Kauserud H."/>
        </authorList>
    </citation>
    <scope>NUCLEOTIDE SEQUENCE</scope>
    <source>
        <strain evidence="1">CBHHK067</strain>
    </source>
</reference>
<gene>
    <name evidence="1" type="ORF">B0H17DRAFT_1232727</name>
</gene>
<protein>
    <recommendedName>
        <fullName evidence="3">F-box domain-containing protein</fullName>
    </recommendedName>
</protein>
<sequence>MPHSETHCCTNCGFITSDDETPPAPPLSGSHPLLLTNHPPAGSEFPEIIDFLANGKQHLDLLNTRISVIAATMDSLVIDRDAIAEHVRSHTAAISLLRQLPTEILRRILSMSRRPSSRLKPPEVPWYLGHISKRWREVAVALPSLW</sequence>
<accession>A0AAD7GD38</accession>
<evidence type="ECO:0000313" key="1">
    <source>
        <dbReference type="EMBL" id="KAJ7679907.1"/>
    </source>
</evidence>
<dbReference type="AlphaFoldDB" id="A0AAD7GD38"/>
<name>A0AAD7GD38_MYCRO</name>
<organism evidence="1 2">
    <name type="scientific">Mycena rosella</name>
    <name type="common">Pink bonnet</name>
    <name type="synonym">Agaricus rosellus</name>
    <dbReference type="NCBI Taxonomy" id="1033263"/>
    <lineage>
        <taxon>Eukaryota</taxon>
        <taxon>Fungi</taxon>
        <taxon>Dikarya</taxon>
        <taxon>Basidiomycota</taxon>
        <taxon>Agaricomycotina</taxon>
        <taxon>Agaricomycetes</taxon>
        <taxon>Agaricomycetidae</taxon>
        <taxon>Agaricales</taxon>
        <taxon>Marasmiineae</taxon>
        <taxon>Mycenaceae</taxon>
        <taxon>Mycena</taxon>
    </lineage>
</organism>
<feature type="non-terminal residue" evidence="1">
    <location>
        <position position="146"/>
    </location>
</feature>
<comment type="caution">
    <text evidence="1">The sequence shown here is derived from an EMBL/GenBank/DDBJ whole genome shotgun (WGS) entry which is preliminary data.</text>
</comment>
<keyword evidence="2" id="KW-1185">Reference proteome</keyword>
<dbReference type="Proteomes" id="UP001221757">
    <property type="component" value="Unassembled WGS sequence"/>
</dbReference>
<evidence type="ECO:0000313" key="2">
    <source>
        <dbReference type="Proteomes" id="UP001221757"/>
    </source>
</evidence>
<dbReference type="EMBL" id="JARKIE010000126">
    <property type="protein sequence ID" value="KAJ7679907.1"/>
    <property type="molecule type" value="Genomic_DNA"/>
</dbReference>
<evidence type="ECO:0008006" key="3">
    <source>
        <dbReference type="Google" id="ProtNLM"/>
    </source>
</evidence>
<proteinExistence type="predicted"/>